<keyword evidence="2" id="KW-1185">Reference proteome</keyword>
<proteinExistence type="predicted"/>
<gene>
    <name evidence="1" type="ORF">RSOLAG1IB_06487</name>
</gene>
<dbReference type="EMBL" id="LN679112">
    <property type="protein sequence ID" value="CEL53632.1"/>
    <property type="molecule type" value="Genomic_DNA"/>
</dbReference>
<dbReference type="AlphaFoldDB" id="A0A0B7FBQ3"/>
<dbReference type="Proteomes" id="UP000059188">
    <property type="component" value="Unassembled WGS sequence"/>
</dbReference>
<protein>
    <submittedName>
        <fullName evidence="1">Uncharacterized protein</fullName>
    </submittedName>
</protein>
<accession>A0A0B7FBQ3</accession>
<name>A0A0B7FBQ3_THACB</name>
<organism evidence="1 2">
    <name type="scientific">Thanatephorus cucumeris (strain AG1-IB / isolate 7/3/14)</name>
    <name type="common">Lettuce bottom rot fungus</name>
    <name type="synonym">Rhizoctonia solani</name>
    <dbReference type="NCBI Taxonomy" id="1108050"/>
    <lineage>
        <taxon>Eukaryota</taxon>
        <taxon>Fungi</taxon>
        <taxon>Dikarya</taxon>
        <taxon>Basidiomycota</taxon>
        <taxon>Agaricomycotina</taxon>
        <taxon>Agaricomycetes</taxon>
        <taxon>Cantharellales</taxon>
        <taxon>Ceratobasidiaceae</taxon>
        <taxon>Rhizoctonia</taxon>
        <taxon>Rhizoctonia solani AG-1</taxon>
    </lineage>
</organism>
<reference evidence="1 2" key="1">
    <citation type="submission" date="2014-11" db="EMBL/GenBank/DDBJ databases">
        <authorList>
            <person name="Wibberg Daniel"/>
        </authorList>
    </citation>
    <scope>NUCLEOTIDE SEQUENCE [LARGE SCALE GENOMIC DNA]</scope>
    <source>
        <strain evidence="1">Rhizoctonia solani AG1-IB 7/3/14</strain>
    </source>
</reference>
<sequence>MECGVTSQDYWGDEALTVVDHDLDYSYNTPLTNARRFLNHAKHTTITILFDYSLRLRRITRIHQASCRFSTNRRANREVHLFASEVR</sequence>
<evidence type="ECO:0000313" key="1">
    <source>
        <dbReference type="EMBL" id="CEL53632.1"/>
    </source>
</evidence>
<evidence type="ECO:0000313" key="2">
    <source>
        <dbReference type="Proteomes" id="UP000059188"/>
    </source>
</evidence>